<dbReference type="InterPro" id="IPR036779">
    <property type="entry name" value="LysM_dom_sf"/>
</dbReference>
<accession>A0A2M7G5D8</accession>
<dbReference type="CDD" id="cd00118">
    <property type="entry name" value="LysM"/>
    <property type="match status" value="1"/>
</dbReference>
<dbReference type="EMBL" id="PFFQ01000027">
    <property type="protein sequence ID" value="PIW17155.1"/>
    <property type="molecule type" value="Genomic_DNA"/>
</dbReference>
<organism evidence="2 3">
    <name type="scientific">bacterium (Candidatus Blackallbacteria) CG17_big_fil_post_rev_8_21_14_2_50_48_46</name>
    <dbReference type="NCBI Taxonomy" id="2014261"/>
    <lineage>
        <taxon>Bacteria</taxon>
        <taxon>Candidatus Blackallbacteria</taxon>
    </lineage>
</organism>
<dbReference type="Gene3D" id="3.10.350.10">
    <property type="entry name" value="LysM domain"/>
    <property type="match status" value="1"/>
</dbReference>
<dbReference type="Proteomes" id="UP000231019">
    <property type="component" value="Unassembled WGS sequence"/>
</dbReference>
<feature type="domain" description="LysM" evidence="1">
    <location>
        <begin position="83"/>
        <end position="139"/>
    </location>
</feature>
<evidence type="ECO:0000313" key="3">
    <source>
        <dbReference type="Proteomes" id="UP000231019"/>
    </source>
</evidence>
<dbReference type="InterPro" id="IPR018392">
    <property type="entry name" value="LysM"/>
</dbReference>
<evidence type="ECO:0000259" key="1">
    <source>
        <dbReference type="PROSITE" id="PS51782"/>
    </source>
</evidence>
<reference evidence="2 3" key="1">
    <citation type="submission" date="2017-09" db="EMBL/GenBank/DDBJ databases">
        <title>Depth-based differentiation of microbial function through sediment-hosted aquifers and enrichment of novel symbionts in the deep terrestrial subsurface.</title>
        <authorList>
            <person name="Probst A.J."/>
            <person name="Ladd B."/>
            <person name="Jarett J.K."/>
            <person name="Geller-Mcgrath D.E."/>
            <person name="Sieber C.M."/>
            <person name="Emerson J.B."/>
            <person name="Anantharaman K."/>
            <person name="Thomas B.C."/>
            <person name="Malmstrom R."/>
            <person name="Stieglmeier M."/>
            <person name="Klingl A."/>
            <person name="Woyke T."/>
            <person name="Ryan C.M."/>
            <person name="Banfield J.F."/>
        </authorList>
    </citation>
    <scope>NUCLEOTIDE SEQUENCE [LARGE SCALE GENOMIC DNA]</scope>
    <source>
        <strain evidence="2">CG17_big_fil_post_rev_8_21_14_2_50_48_46</strain>
    </source>
</reference>
<protein>
    <recommendedName>
        <fullName evidence="1">LysM domain-containing protein</fullName>
    </recommendedName>
</protein>
<dbReference type="Pfam" id="PF01476">
    <property type="entry name" value="LysM"/>
    <property type="match status" value="1"/>
</dbReference>
<comment type="caution">
    <text evidence="2">The sequence shown here is derived from an EMBL/GenBank/DDBJ whole genome shotgun (WGS) entry which is preliminary data.</text>
</comment>
<proteinExistence type="predicted"/>
<evidence type="ECO:0000313" key="2">
    <source>
        <dbReference type="EMBL" id="PIW17155.1"/>
    </source>
</evidence>
<dbReference type="PROSITE" id="PS51782">
    <property type="entry name" value="LYSM"/>
    <property type="match status" value="1"/>
</dbReference>
<sequence>MGNINNLRSSPPPSRIPGERVSQAAQKAQNVENLKNQLKVGAAAAGIGAAAVAGMTSGPATGAMIGGMLGAAAGAILTLPNNKTYTIQAGDNLTSIAKQHLGPEATAHQIEKFINKTLDLNEDLIDNPHQIYKGDTIAVPAGPAQGQAQNIAPFLD</sequence>
<gene>
    <name evidence="2" type="ORF">COW36_09875</name>
</gene>
<dbReference type="AlphaFoldDB" id="A0A2M7G5D8"/>
<name>A0A2M7G5D8_9BACT</name>